<dbReference type="PANTHER" id="PTHR42930:SF3">
    <property type="entry name" value="PHOSPHATE-SPECIFIC TRANSPORT SYSTEM ACCESSORY PROTEIN PHOU"/>
    <property type="match status" value="1"/>
</dbReference>
<dbReference type="GO" id="GO:0005737">
    <property type="term" value="C:cytoplasm"/>
    <property type="evidence" value="ECO:0007669"/>
    <property type="project" value="UniProtKB-SubCell"/>
</dbReference>
<dbReference type="InterPro" id="IPR026022">
    <property type="entry name" value="PhoU_dom"/>
</dbReference>
<keyword evidence="6" id="KW-0592">Phosphate transport</keyword>
<dbReference type="EMBL" id="VIFX01000004">
    <property type="protein sequence ID" value="TQR87922.1"/>
    <property type="molecule type" value="Genomic_DNA"/>
</dbReference>
<name>A0A544W6P9_9MYCO</name>
<keyword evidence="4" id="KW-0813">Transport</keyword>
<dbReference type="InterPro" id="IPR028366">
    <property type="entry name" value="PhoU"/>
</dbReference>
<feature type="domain" description="PhoU" evidence="7">
    <location>
        <begin position="19"/>
        <end position="102"/>
    </location>
</feature>
<dbReference type="AlphaFoldDB" id="A0A544W6P9"/>
<dbReference type="GO" id="GO:0006817">
    <property type="term" value="P:phosphate ion transport"/>
    <property type="evidence" value="ECO:0007669"/>
    <property type="project" value="UniProtKB-KW"/>
</dbReference>
<evidence type="ECO:0000256" key="1">
    <source>
        <dbReference type="ARBA" id="ARBA00004496"/>
    </source>
</evidence>
<dbReference type="Proteomes" id="UP000315759">
    <property type="component" value="Unassembled WGS sequence"/>
</dbReference>
<gene>
    <name evidence="8" type="primary">phoU</name>
    <name evidence="8" type="ORF">D8S82_04790</name>
</gene>
<proteinExistence type="inferred from homology"/>
<reference evidence="8 9" key="1">
    <citation type="submission" date="2018-10" db="EMBL/GenBank/DDBJ databases">
        <title>Draft genome of Mycobacterium hodleri strain B.</title>
        <authorList>
            <person name="Amande T.J."/>
            <person name="Mcgenity T.J."/>
        </authorList>
    </citation>
    <scope>NUCLEOTIDE SEQUENCE [LARGE SCALE GENOMIC DNA]</scope>
    <source>
        <strain evidence="8 9">B</strain>
    </source>
</reference>
<organism evidence="8 9">
    <name type="scientific">Mycolicibacterium hodleri</name>
    <dbReference type="NCBI Taxonomy" id="49897"/>
    <lineage>
        <taxon>Bacteria</taxon>
        <taxon>Bacillati</taxon>
        <taxon>Actinomycetota</taxon>
        <taxon>Actinomycetes</taxon>
        <taxon>Mycobacteriales</taxon>
        <taxon>Mycobacteriaceae</taxon>
        <taxon>Mycolicibacterium</taxon>
    </lineage>
</organism>
<dbReference type="NCBIfam" id="TIGR02135">
    <property type="entry name" value="phoU_full"/>
    <property type="match status" value="1"/>
</dbReference>
<dbReference type="FunFam" id="1.20.58.220:FF:000004">
    <property type="entry name" value="Phosphate-specific transport system accessory protein PhoU"/>
    <property type="match status" value="1"/>
</dbReference>
<evidence type="ECO:0000259" key="7">
    <source>
        <dbReference type="Pfam" id="PF01895"/>
    </source>
</evidence>
<comment type="similarity">
    <text evidence="2">Belongs to the PhoU family.</text>
</comment>
<keyword evidence="5" id="KW-0963">Cytoplasm</keyword>
<sequence length="219" mass="23792">MRTDFRQQLESLQADLGAMCALAGDAVGRATRGLLEVDAETAREVAHDIERLRFLHNTVERRTLGILARQAPVAGDLRRVVTAIHVAADADRMGGLAAHVAKVSLLRHPASAIPRELHGRFDEMGSTAVGLAECCRDILTTGDCSQADRVRAEDRVMETMHRQLFGEVTSAGWSHGAVVASDVVLLGRFYGRFADHADEIARRMVFQASGEALAREPAI</sequence>
<dbReference type="Pfam" id="PF01895">
    <property type="entry name" value="PhoU"/>
    <property type="match status" value="2"/>
</dbReference>
<feature type="domain" description="PhoU" evidence="7">
    <location>
        <begin position="122"/>
        <end position="203"/>
    </location>
</feature>
<dbReference type="PANTHER" id="PTHR42930">
    <property type="entry name" value="PHOSPHATE-SPECIFIC TRANSPORT SYSTEM ACCESSORY PROTEIN PHOU"/>
    <property type="match status" value="1"/>
</dbReference>
<comment type="caution">
    <text evidence="8">The sequence shown here is derived from an EMBL/GenBank/DDBJ whole genome shotgun (WGS) entry which is preliminary data.</text>
</comment>
<evidence type="ECO:0000256" key="5">
    <source>
        <dbReference type="ARBA" id="ARBA00022490"/>
    </source>
</evidence>
<evidence type="ECO:0000256" key="3">
    <source>
        <dbReference type="ARBA" id="ARBA00011738"/>
    </source>
</evidence>
<evidence type="ECO:0000313" key="9">
    <source>
        <dbReference type="Proteomes" id="UP000315759"/>
    </source>
</evidence>
<protein>
    <submittedName>
        <fullName evidence="8">Phosphate signaling complex protein PhoU</fullName>
    </submittedName>
</protein>
<dbReference type="GO" id="GO:0030643">
    <property type="term" value="P:intracellular phosphate ion homeostasis"/>
    <property type="evidence" value="ECO:0007669"/>
    <property type="project" value="InterPro"/>
</dbReference>
<evidence type="ECO:0000256" key="6">
    <source>
        <dbReference type="ARBA" id="ARBA00022592"/>
    </source>
</evidence>
<dbReference type="RefSeq" id="WP_142550954.1">
    <property type="nucleotide sequence ID" value="NZ_VIFX01000004.1"/>
</dbReference>
<evidence type="ECO:0000313" key="8">
    <source>
        <dbReference type="EMBL" id="TQR87922.1"/>
    </source>
</evidence>
<dbReference type="SUPFAM" id="SSF109755">
    <property type="entry name" value="PhoU-like"/>
    <property type="match status" value="1"/>
</dbReference>
<dbReference type="InterPro" id="IPR038078">
    <property type="entry name" value="PhoU-like_sf"/>
</dbReference>
<evidence type="ECO:0000256" key="4">
    <source>
        <dbReference type="ARBA" id="ARBA00022448"/>
    </source>
</evidence>
<accession>A0A544W6P9</accession>
<comment type="subcellular location">
    <subcellularLocation>
        <location evidence="1">Cytoplasm</location>
    </subcellularLocation>
</comment>
<comment type="subunit">
    <text evidence="3">Homodimer.</text>
</comment>
<dbReference type="Gene3D" id="1.20.58.220">
    <property type="entry name" value="Phosphate transport system protein phou homolog 2, domain 2"/>
    <property type="match status" value="1"/>
</dbReference>
<keyword evidence="9" id="KW-1185">Reference proteome</keyword>
<evidence type="ECO:0000256" key="2">
    <source>
        <dbReference type="ARBA" id="ARBA00008107"/>
    </source>
</evidence>
<dbReference type="GO" id="GO:0045936">
    <property type="term" value="P:negative regulation of phosphate metabolic process"/>
    <property type="evidence" value="ECO:0007669"/>
    <property type="project" value="InterPro"/>
</dbReference>